<proteinExistence type="predicted"/>
<keyword evidence="3" id="KW-1185">Reference proteome</keyword>
<protein>
    <recommendedName>
        <fullName evidence="1">Putative adhesin Stv domain-containing protein</fullName>
    </recommendedName>
</protein>
<evidence type="ECO:0000313" key="2">
    <source>
        <dbReference type="EMBL" id="APZ96592.1"/>
    </source>
</evidence>
<feature type="domain" description="Putative adhesin Stv" evidence="1">
    <location>
        <begin position="192"/>
        <end position="304"/>
    </location>
</feature>
<evidence type="ECO:0000313" key="3">
    <source>
        <dbReference type="Proteomes" id="UP000187735"/>
    </source>
</evidence>
<dbReference type="InterPro" id="IPR049002">
    <property type="entry name" value="Stv"/>
</dbReference>
<dbReference type="KEGG" id="fmr:Fuma_06262"/>
<organism evidence="2 3">
    <name type="scientific">Fuerstiella marisgermanici</name>
    <dbReference type="NCBI Taxonomy" id="1891926"/>
    <lineage>
        <taxon>Bacteria</taxon>
        <taxon>Pseudomonadati</taxon>
        <taxon>Planctomycetota</taxon>
        <taxon>Planctomycetia</taxon>
        <taxon>Planctomycetales</taxon>
        <taxon>Planctomycetaceae</taxon>
        <taxon>Fuerstiella</taxon>
    </lineage>
</organism>
<dbReference type="RefSeq" id="WP_077027588.1">
    <property type="nucleotide sequence ID" value="NZ_CP017641.1"/>
</dbReference>
<reference evidence="2 3" key="1">
    <citation type="journal article" date="2016" name="Front. Microbiol.">
        <title>Fuerstia marisgermanicae gen. nov., sp. nov., an Unusual Member of the Phylum Planctomycetes from the German Wadden Sea.</title>
        <authorList>
            <person name="Kohn T."/>
            <person name="Heuer A."/>
            <person name="Jogler M."/>
            <person name="Vollmers J."/>
            <person name="Boedeker C."/>
            <person name="Bunk B."/>
            <person name="Rast P."/>
            <person name="Borchert D."/>
            <person name="Glockner I."/>
            <person name="Freese H.M."/>
            <person name="Klenk H.P."/>
            <person name="Overmann J."/>
            <person name="Kaster A.K."/>
            <person name="Rohde M."/>
            <person name="Wiegand S."/>
            <person name="Jogler C."/>
        </authorList>
    </citation>
    <scope>NUCLEOTIDE SEQUENCE [LARGE SCALE GENOMIC DNA]</scope>
    <source>
        <strain evidence="2 3">NH11</strain>
    </source>
</reference>
<sequence length="334" mass="36208">MSWGKSDQDRIQDTLNYVAGVPGVSKVSVQLLVNYVNGDSIFSAATISKALSLGFSRFGRGGTTKSQRHAIRGLILTKLAATLPPSTAVAKSWKAAYKRRSESKLQRRIAHYLLQLQAPRPIPSIPTGGTTGVAPAAYGISDATLQAAIGSLATKPTAATATSVTAPGPPPGAKQAFAAKKSYFEKVSRSHVILSGHGSWPTPFAMVRLKTNQKMRFYSSHGYPVGNNYAQLIDSRQFPAPVEERTGGETIWDYMLHPKRSLKLMNHSNGDRRFLTVTTDTPISAFINNPAYVDATFHFAACRVVTSGRHVWCPVDHGKWEPYVKGGPKPCVLK</sequence>
<dbReference type="AlphaFoldDB" id="A0A1P8WR97"/>
<gene>
    <name evidence="2" type="ORF">Fuma_06262</name>
</gene>
<dbReference type="EMBL" id="CP017641">
    <property type="protein sequence ID" value="APZ96592.1"/>
    <property type="molecule type" value="Genomic_DNA"/>
</dbReference>
<evidence type="ECO:0000259" key="1">
    <source>
        <dbReference type="Pfam" id="PF21527"/>
    </source>
</evidence>
<dbReference type="Proteomes" id="UP000187735">
    <property type="component" value="Chromosome"/>
</dbReference>
<dbReference type="Pfam" id="PF21527">
    <property type="entry name" value="Stv"/>
    <property type="match status" value="1"/>
</dbReference>
<name>A0A1P8WR97_9PLAN</name>
<accession>A0A1P8WR97</accession>